<evidence type="ECO:0000256" key="2">
    <source>
        <dbReference type="ARBA" id="ARBA00022525"/>
    </source>
</evidence>
<dbReference type="PANTHER" id="PTHR12338:SF8">
    <property type="entry name" value="HEME_HEMOPEXIN-BINDING PROTEIN"/>
    <property type="match status" value="1"/>
</dbReference>
<dbReference type="PANTHER" id="PTHR12338">
    <property type="entry name" value="AUTOTRANSPORTER"/>
    <property type="match status" value="1"/>
</dbReference>
<keyword evidence="3" id="KW-0732">Signal</keyword>
<dbReference type="Gene3D" id="2.160.20.110">
    <property type="match status" value="2"/>
</dbReference>
<dbReference type="SUPFAM" id="SSF51126">
    <property type="entry name" value="Pectin lyase-like"/>
    <property type="match status" value="1"/>
</dbReference>
<dbReference type="SMART" id="SM00912">
    <property type="entry name" value="Haemagg_act"/>
    <property type="match status" value="1"/>
</dbReference>
<dbReference type="Pfam" id="PF07581">
    <property type="entry name" value="Glug"/>
    <property type="match status" value="5"/>
</dbReference>
<proteinExistence type="predicted"/>
<dbReference type="Pfam" id="PF05860">
    <property type="entry name" value="TPS"/>
    <property type="match status" value="1"/>
</dbReference>
<dbReference type="AlphaFoldDB" id="A0A2C9EI16"/>
<keyword evidence="4" id="KW-1133">Transmembrane helix</keyword>
<feature type="domain" description="Filamentous haemagglutinin FhaB/tRNA nuclease CdiA-like TPS" evidence="5">
    <location>
        <begin position="51"/>
        <end position="165"/>
    </location>
</feature>
<dbReference type="GeneID" id="57474486"/>
<organism evidence="6 7">
    <name type="scientific">Pseudomonas protegens (strain DSM 19095 / LMG 27888 / CFBP 6595 / CHA0)</name>
    <dbReference type="NCBI Taxonomy" id="1124983"/>
    <lineage>
        <taxon>Bacteria</taxon>
        <taxon>Pseudomonadati</taxon>
        <taxon>Pseudomonadota</taxon>
        <taxon>Gammaproteobacteria</taxon>
        <taxon>Pseudomonadales</taxon>
        <taxon>Pseudomonadaceae</taxon>
        <taxon>Pseudomonas</taxon>
    </lineage>
</organism>
<evidence type="ECO:0000256" key="3">
    <source>
        <dbReference type="ARBA" id="ARBA00022729"/>
    </source>
</evidence>
<dbReference type="eggNOG" id="COG3210">
    <property type="taxonomic scope" value="Bacteria"/>
</dbReference>
<gene>
    <name evidence="6" type="primary">hxuA1</name>
    <name evidence="6" type="ORF">PFLCHA0_c15030</name>
</gene>
<dbReference type="InterPro" id="IPR050909">
    <property type="entry name" value="Bact_Autotransporter_VF"/>
</dbReference>
<dbReference type="EMBL" id="CP003190">
    <property type="protein sequence ID" value="AGL83291.1"/>
    <property type="molecule type" value="Genomic_DNA"/>
</dbReference>
<dbReference type="KEGG" id="pprc:PFLCHA0_c15030"/>
<keyword evidence="4" id="KW-0812">Transmembrane</keyword>
<keyword evidence="2" id="KW-0964">Secreted</keyword>
<dbReference type="Gene3D" id="2.160.20.10">
    <property type="entry name" value="Single-stranded right-handed beta-helix, Pectin lyase-like"/>
    <property type="match status" value="1"/>
</dbReference>
<dbReference type="NCBIfam" id="TIGR01901">
    <property type="entry name" value="adhes_NPXG"/>
    <property type="match status" value="1"/>
</dbReference>
<dbReference type="Proteomes" id="UP000013940">
    <property type="component" value="Chromosome"/>
</dbReference>
<evidence type="ECO:0000256" key="4">
    <source>
        <dbReference type="SAM" id="Phobius"/>
    </source>
</evidence>
<comment type="subcellular location">
    <subcellularLocation>
        <location evidence="1">Secreted</location>
    </subcellularLocation>
</comment>
<dbReference type="GO" id="GO:0005576">
    <property type="term" value="C:extracellular region"/>
    <property type="evidence" value="ECO:0007669"/>
    <property type="project" value="UniProtKB-SubCell"/>
</dbReference>
<dbReference type="InterPro" id="IPR012334">
    <property type="entry name" value="Pectin_lyas_fold"/>
</dbReference>
<reference evidence="7" key="1">
    <citation type="journal article" date="2014" name="Genome Announc.">
        <title>Full-genome sequence of the plant growth-promoting bacterium Pseudomonas protegens CHA0.</title>
        <authorList>
            <person name="Jousset A."/>
            <person name="Schuldes J."/>
            <person name="Keel C."/>
            <person name="Maurhofer M."/>
            <person name="Daniel R."/>
            <person name="Scheu S."/>
            <person name="Thuermer A."/>
        </authorList>
    </citation>
    <scope>NUCLEOTIDE SEQUENCE [LARGE SCALE GENOMIC DNA]</scope>
    <source>
        <strain evidence="7">DSM 19095 / LMG 27888 / CFBP 6595 / CHA0</strain>
    </source>
</reference>
<name>A0A2C9EI16_PSEPH</name>
<dbReference type="InterPro" id="IPR024973">
    <property type="entry name" value="ESPR"/>
</dbReference>
<dbReference type="RefSeq" id="WP_015634525.1">
    <property type="nucleotide sequence ID" value="NC_021237.1"/>
</dbReference>
<evidence type="ECO:0000256" key="1">
    <source>
        <dbReference type="ARBA" id="ARBA00004613"/>
    </source>
</evidence>
<dbReference type="InterPro" id="IPR011493">
    <property type="entry name" value="GLUG"/>
</dbReference>
<keyword evidence="4" id="KW-0472">Membrane</keyword>
<evidence type="ECO:0000313" key="7">
    <source>
        <dbReference type="Proteomes" id="UP000013940"/>
    </source>
</evidence>
<evidence type="ECO:0000313" key="6">
    <source>
        <dbReference type="EMBL" id="AGL83291.1"/>
    </source>
</evidence>
<dbReference type="InterPro" id="IPR008638">
    <property type="entry name" value="FhaB/CdiA-like_TPS"/>
</dbReference>
<evidence type="ECO:0000259" key="5">
    <source>
        <dbReference type="SMART" id="SM00912"/>
    </source>
</evidence>
<protein>
    <submittedName>
        <fullName evidence="6">Heme/hemopexin-binding protein HxuA</fullName>
    </submittedName>
</protein>
<dbReference type="Pfam" id="PF13018">
    <property type="entry name" value="ESPR"/>
    <property type="match status" value="1"/>
</dbReference>
<accession>A0A2C9EI16</accession>
<dbReference type="InterPro" id="IPR011050">
    <property type="entry name" value="Pectin_lyase_fold/virulence"/>
</dbReference>
<feature type="transmembrane region" description="Helical" evidence="4">
    <location>
        <begin position="34"/>
        <end position="54"/>
    </location>
</feature>
<dbReference type="HOGENOM" id="CLU_004995_0_0_6"/>
<sequence length="1019" mass="102468">MNKVYALVWNQAQGCWSVTDEGARRRRRSGTRKGLVVMVAGLLGIGVLPMAFALPTGDTIVSGSADILTFDNGKQMSINQHSDKLITNWNDFSVNRGQTVTFSQPTKTSVALNRVIGVNGSNIQGQINANGRVFLINPNGVVFGNNAQVNVGGLVVSTKNISDDNFKAGNYKFAGTSQAEIVNNGVITTTDGGSVALLGKTVRNEGDIKAQKGRVALGGGDEFTVSFDSNNLLDLKVDAAAINALVSNGGLLKADGGQVLMTARSAGSMLQTVVNNQGAIEANTLSRKAGKITLDGGDVGVVNVGGSMSANALTSIGDGGVVETKGADTKVQLAARVNTLATNGKAGTWKISSTDINVSPTSTPGSNNVYADTLSFNLASTNVELSSKSGDVSIDGDINWSSGNHLNVASAQDINLNKNLKASGTGARVELQADRDIKLNGAVALTGANSSLGLVYGNSYVLGDRGQVTLSGSGASFDVNDDLYTVIQNSAQLQAIGTNLGGLYVLGNDIKGTGIIKTIGGNRQFNGIFEGLGNTISGFTVNTDGPYGGLFGRSSGSISNLKLASMRINGTTSNSGFGKIGGLVGENTGRIENVSGTNLVVNANSNQTNTVGGLVGVNAGGSINRGSVTGTVTGNNNTLAMGGLVGENNVGRAGVGSITNSSTNVQVLGTVQLSEVGGMGGLVGINKGGEIKGSSSAGTIGTGFRPPVNPPVRPPYIDPNLGGLVGYNQGGLIDNASSSVNVWGYAASRIGGLVGTNKNGTIIDSSASGAVAGAASLAAGGLVGFNQNSELKNVKATGTVTDSTGTNIGGLVGKNEDSQIHTAEATGNVTGGANSNVGGLIGHNFGGNTEYVVARGNASGGNISNVGGLVGYNDGDLSSAEASGDVRGGVTSFVGGLVGTNGDLVDHRINSASAKGDVVGGDRSAVGGLVGQNNSFITNSLADGQVSGGVSALLGGLVGLNTGDLRNSSASGKINFVARNAQTYGGLVGVNYGDMRYNRAEELAAQVPAVGLNEGDIRN</sequence>